<evidence type="ECO:0000313" key="2">
    <source>
        <dbReference type="Proteomes" id="UP001732700"/>
    </source>
</evidence>
<organism evidence="1 2">
    <name type="scientific">Avena sativa</name>
    <name type="common">Oat</name>
    <dbReference type="NCBI Taxonomy" id="4498"/>
    <lineage>
        <taxon>Eukaryota</taxon>
        <taxon>Viridiplantae</taxon>
        <taxon>Streptophyta</taxon>
        <taxon>Embryophyta</taxon>
        <taxon>Tracheophyta</taxon>
        <taxon>Spermatophyta</taxon>
        <taxon>Magnoliopsida</taxon>
        <taxon>Liliopsida</taxon>
        <taxon>Poales</taxon>
        <taxon>Poaceae</taxon>
        <taxon>BOP clade</taxon>
        <taxon>Pooideae</taxon>
        <taxon>Poodae</taxon>
        <taxon>Poeae</taxon>
        <taxon>Poeae Chloroplast Group 1 (Aveneae type)</taxon>
        <taxon>Aveninae</taxon>
        <taxon>Avena</taxon>
    </lineage>
</organism>
<sequence length="527" mass="56680">MSGSGFDMRLGIEKALRRALPYGGLPGNGSPQMAFFDAATEGDLRRLRELASGKDAEEKAWLAHVTIQGLGPFQAAARLGKVDVCRCMVEELGFDINGSEHGVTALTAAVQDGQMSVVRYLLDHGADPNKKDNAGWVPLHHAAHNGHDEAARLLLSAGASVDIANFHGTPLHITASHGKPGVMKVLLEHHADSNKVSEVVGTPLVAALNATCEGIIPESISLKCVKLLVEAGADVNSTSAGTPLVVATYYGLTDCIEYLLKAGSDPNILSSNSNKVSEVLGTPLVAALNATSEGLPESIILKCVKLLVEAGADVNSSNPDTPLVVATTYGLTDCIEYLLKAGSDPNISTSYSGQTPIEIAAYFGRRKHVELLFPLTSPIQTISNWTVEGIIGHMDEHHDDNTKDQLKLCGKKAVERKDYRSAEMFYTEAIELDHSDAKLYSERSFCHMQLNDAVNALFDANNCILLSPAWIKGYYRKGVALMFLKKYKEAHDVFKAGLKLKPADGDMKEALRKALEAMKSTARIGKC</sequence>
<proteinExistence type="predicted"/>
<dbReference type="EnsemblPlants" id="AVESA.00010b.r2.5DG0953170.1">
    <property type="protein sequence ID" value="AVESA.00010b.r2.5DG0953170.1.CDS"/>
    <property type="gene ID" value="AVESA.00010b.r2.5DG0953170"/>
</dbReference>
<dbReference type="Proteomes" id="UP001732700">
    <property type="component" value="Chromosome 5D"/>
</dbReference>
<name>A0ACD5YDD1_AVESA</name>
<reference evidence="1" key="1">
    <citation type="submission" date="2021-05" db="EMBL/GenBank/DDBJ databases">
        <authorList>
            <person name="Scholz U."/>
            <person name="Mascher M."/>
            <person name="Fiebig A."/>
        </authorList>
    </citation>
    <scope>NUCLEOTIDE SEQUENCE [LARGE SCALE GENOMIC DNA]</scope>
</reference>
<protein>
    <submittedName>
        <fullName evidence="1">Uncharacterized protein</fullName>
    </submittedName>
</protein>
<reference evidence="1" key="2">
    <citation type="submission" date="2025-09" db="UniProtKB">
        <authorList>
            <consortium name="EnsemblPlants"/>
        </authorList>
    </citation>
    <scope>IDENTIFICATION</scope>
</reference>
<evidence type="ECO:0000313" key="1">
    <source>
        <dbReference type="EnsemblPlants" id="AVESA.00010b.r2.5DG0953170.1.CDS"/>
    </source>
</evidence>
<keyword evidence="2" id="KW-1185">Reference proteome</keyword>
<accession>A0ACD5YDD1</accession>